<evidence type="ECO:0000259" key="17">
    <source>
        <dbReference type="PROSITE" id="PS50967"/>
    </source>
</evidence>
<dbReference type="InterPro" id="IPR014001">
    <property type="entry name" value="Helicase_ATP-bd"/>
</dbReference>
<keyword evidence="12" id="KW-0233">DNA recombination</keyword>
<dbReference type="NCBIfam" id="TIGR00614">
    <property type="entry name" value="recQ_fam"/>
    <property type="match status" value="1"/>
</dbReference>
<accession>D1NUR8</accession>
<evidence type="ECO:0000256" key="11">
    <source>
        <dbReference type="ARBA" id="ARBA00023125"/>
    </source>
</evidence>
<keyword evidence="5" id="KW-0547">Nucleotide-binding</keyword>
<dbReference type="InterPro" id="IPR002121">
    <property type="entry name" value="HRDC_dom"/>
</dbReference>
<dbReference type="InterPro" id="IPR036388">
    <property type="entry name" value="WH-like_DNA-bd_sf"/>
</dbReference>
<evidence type="ECO:0000259" key="18">
    <source>
        <dbReference type="PROSITE" id="PS51192"/>
    </source>
</evidence>
<dbReference type="AlphaFoldDB" id="D1NUR8"/>
<dbReference type="GO" id="GO:0006310">
    <property type="term" value="P:DNA recombination"/>
    <property type="evidence" value="ECO:0007669"/>
    <property type="project" value="UniProtKB-UniRule"/>
</dbReference>
<dbReference type="InterPro" id="IPR006293">
    <property type="entry name" value="DNA_helicase_ATP-dep_RecQ_bac"/>
</dbReference>
<dbReference type="eggNOG" id="COG0514">
    <property type="taxonomic scope" value="Bacteria"/>
</dbReference>
<evidence type="ECO:0000256" key="5">
    <source>
        <dbReference type="ARBA" id="ARBA00022741"/>
    </source>
</evidence>
<dbReference type="Pfam" id="PF16124">
    <property type="entry name" value="RecQ_Zn_bind"/>
    <property type="match status" value="1"/>
</dbReference>
<evidence type="ECO:0000313" key="21">
    <source>
        <dbReference type="Proteomes" id="UP000003656"/>
    </source>
</evidence>
<name>D1NUR8_9BIFI</name>
<evidence type="ECO:0000256" key="2">
    <source>
        <dbReference type="ARBA" id="ARBA00001947"/>
    </source>
</evidence>
<dbReference type="InterPro" id="IPR032284">
    <property type="entry name" value="RecQ_Zn-bd"/>
</dbReference>
<dbReference type="GO" id="GO:0009432">
    <property type="term" value="P:SOS response"/>
    <property type="evidence" value="ECO:0007669"/>
    <property type="project" value="UniProtKB-UniRule"/>
</dbReference>
<comment type="similarity">
    <text evidence="3">Belongs to the helicase family. RecQ subfamily.</text>
</comment>
<comment type="caution">
    <text evidence="20">The sequence shown here is derived from an EMBL/GenBank/DDBJ whole genome shotgun (WGS) entry which is preliminary data.</text>
</comment>
<evidence type="ECO:0000256" key="3">
    <source>
        <dbReference type="ARBA" id="ARBA00005446"/>
    </source>
</evidence>
<feature type="domain" description="Helicase C-terminal" evidence="19">
    <location>
        <begin position="226"/>
        <end position="385"/>
    </location>
</feature>
<dbReference type="GO" id="GO:0043138">
    <property type="term" value="F:3'-5' DNA helicase activity"/>
    <property type="evidence" value="ECO:0007669"/>
    <property type="project" value="UniProtKB-EC"/>
</dbReference>
<evidence type="ECO:0000256" key="13">
    <source>
        <dbReference type="ARBA" id="ARBA00023204"/>
    </source>
</evidence>
<dbReference type="GO" id="GO:0046872">
    <property type="term" value="F:metal ion binding"/>
    <property type="evidence" value="ECO:0007669"/>
    <property type="project" value="UniProtKB-KW"/>
</dbReference>
<dbReference type="PANTHER" id="PTHR13710">
    <property type="entry name" value="DNA HELICASE RECQ FAMILY MEMBER"/>
    <property type="match status" value="1"/>
</dbReference>
<feature type="domain" description="Helicase ATP-binding" evidence="18">
    <location>
        <begin position="34"/>
        <end position="203"/>
    </location>
</feature>
<reference evidence="20 21" key="1">
    <citation type="submission" date="2009-11" db="EMBL/GenBank/DDBJ databases">
        <authorList>
            <person name="Weinstock G."/>
            <person name="Sodergren E."/>
            <person name="Clifton S."/>
            <person name="Fulton L."/>
            <person name="Fulton B."/>
            <person name="Courtney L."/>
            <person name="Fronick C."/>
            <person name="Harrison M."/>
            <person name="Strong C."/>
            <person name="Farmer C."/>
            <person name="Delahaunty K."/>
            <person name="Markovic C."/>
            <person name="Hall O."/>
            <person name="Minx P."/>
            <person name="Tomlinson C."/>
            <person name="Mitreva M."/>
            <person name="Nelson J."/>
            <person name="Hou S."/>
            <person name="Wollam A."/>
            <person name="Pepin K.H."/>
            <person name="Johnson M."/>
            <person name="Bhonagiri V."/>
            <person name="Nash W.E."/>
            <person name="Warren W."/>
            <person name="Chinwalla A."/>
            <person name="Mardis E.R."/>
            <person name="Wilson R.K."/>
        </authorList>
    </citation>
    <scope>NUCLEOTIDE SEQUENCE [LARGE SCALE GENOMIC DNA]</scope>
    <source>
        <strain evidence="20 21">DSM 20093</strain>
    </source>
</reference>
<dbReference type="Pfam" id="PF00270">
    <property type="entry name" value="DEAD"/>
    <property type="match status" value="1"/>
</dbReference>
<dbReference type="GO" id="GO:0016787">
    <property type="term" value="F:hydrolase activity"/>
    <property type="evidence" value="ECO:0007669"/>
    <property type="project" value="UniProtKB-KW"/>
</dbReference>
<keyword evidence="14" id="KW-0413">Isomerase</keyword>
<keyword evidence="11" id="KW-0238">DNA-binding</keyword>
<dbReference type="GO" id="GO:0030894">
    <property type="term" value="C:replisome"/>
    <property type="evidence" value="ECO:0007669"/>
    <property type="project" value="TreeGrafter"/>
</dbReference>
<evidence type="ECO:0000256" key="10">
    <source>
        <dbReference type="ARBA" id="ARBA00022840"/>
    </source>
</evidence>
<evidence type="ECO:0000256" key="4">
    <source>
        <dbReference type="ARBA" id="ARBA00022723"/>
    </source>
</evidence>
<dbReference type="PROSITE" id="PS51192">
    <property type="entry name" value="HELICASE_ATP_BIND_1"/>
    <property type="match status" value="1"/>
</dbReference>
<keyword evidence="8 20" id="KW-0347">Helicase</keyword>
<dbReference type="GO" id="GO:0009378">
    <property type="term" value="F:four-way junction helicase activity"/>
    <property type="evidence" value="ECO:0007669"/>
    <property type="project" value="TreeGrafter"/>
</dbReference>
<evidence type="ECO:0000256" key="15">
    <source>
        <dbReference type="ARBA" id="ARBA00034617"/>
    </source>
</evidence>
<evidence type="ECO:0000256" key="8">
    <source>
        <dbReference type="ARBA" id="ARBA00022806"/>
    </source>
</evidence>
<dbReference type="Pfam" id="PF09382">
    <property type="entry name" value="RQC"/>
    <property type="match status" value="1"/>
</dbReference>
<evidence type="ECO:0000256" key="9">
    <source>
        <dbReference type="ARBA" id="ARBA00022833"/>
    </source>
</evidence>
<evidence type="ECO:0000256" key="7">
    <source>
        <dbReference type="ARBA" id="ARBA00022801"/>
    </source>
</evidence>
<dbReference type="InterPro" id="IPR004589">
    <property type="entry name" value="DNA_helicase_ATP-dep_RecQ"/>
</dbReference>
<dbReference type="Pfam" id="PF00271">
    <property type="entry name" value="Helicase_C"/>
    <property type="match status" value="1"/>
</dbReference>
<comment type="cofactor">
    <cofactor evidence="2">
        <name>Zn(2+)</name>
        <dbReference type="ChEBI" id="CHEBI:29105"/>
    </cofactor>
</comment>
<dbReference type="SMART" id="SM00956">
    <property type="entry name" value="RQC"/>
    <property type="match status" value="1"/>
</dbReference>
<dbReference type="InterPro" id="IPR027417">
    <property type="entry name" value="P-loop_NTPase"/>
</dbReference>
<evidence type="ECO:0000256" key="16">
    <source>
        <dbReference type="NCBIfam" id="TIGR01389"/>
    </source>
</evidence>
<dbReference type="EC" id="5.6.2.4" evidence="16"/>
<dbReference type="STRING" id="561180.BIFGAL_03595"/>
<sequence length="640" mass="69888">MSVMIPDATIDDAQRMLHTTFGYPSFRPGQQGIITALLQGQDVLGVMPTGAGKSVCYQIPAMLLHGVTIVVSPLISLMRDQVDAANDNGIPAAFINTSQTPDEQALVFQQALAGQIKLLYVAPERLETSRFQAFATRCDIALVAVDEAHCVSQWGQDFRSSYLGIGEFIASLPSRPVVAAMTATATQRVRADIVRLLGLHDPHVTVTGFDRTNLYFDVLRLANKDKAAWIIDYLRTHADQSGIVYCATRKETQQLADTINAALSTSGKPVAAAYHGGMDGQARDEVQRAFVNDATPVIVATNAFGMGIDKSNVRFVIHHNMPESIEAYYQEAGRAGRDGEPSRCTLLWNDGDVVTRRRLLDTGPDNERLSAEEMDVVHTAKRHLLDTMIGYCRTVTCLHRYITAYFGENSIIADEGTQACQGGCVNCDGDVHSSDVSAIARAISRCVHDVGQRVGSGKIVRILRGSQAQDIVQMGAQSLPTFAMLADKPEAMIRDVLNQMASDGYLTITDGRLPIVMFGPKAAQTVAPDFHYVMKTTRVVRKAAPSANAPEHMPAQHTAVFGVQGTGDDGLFEVLRQLRLRIARRLGKPPYIVFSDKTLHDMAHRRPDSPDAMLEVSGVGAAKLERYGDEFLEAIRTFEQ</sequence>
<keyword evidence="7 20" id="KW-0378">Hydrolase</keyword>
<dbReference type="SMART" id="SM00487">
    <property type="entry name" value="DEXDc"/>
    <property type="match status" value="1"/>
</dbReference>
<dbReference type="FunFam" id="1.10.150.80:FF:000002">
    <property type="entry name" value="ATP-dependent DNA helicase RecQ"/>
    <property type="match status" value="1"/>
</dbReference>
<dbReference type="InterPro" id="IPR018982">
    <property type="entry name" value="RQC_domain"/>
</dbReference>
<dbReference type="FunFam" id="3.40.50.300:FF:000296">
    <property type="entry name" value="ATP-dependent DNA helicase RecQ"/>
    <property type="match status" value="1"/>
</dbReference>
<dbReference type="GO" id="GO:0006260">
    <property type="term" value="P:DNA replication"/>
    <property type="evidence" value="ECO:0007669"/>
    <property type="project" value="InterPro"/>
</dbReference>
<keyword evidence="4" id="KW-0479">Metal-binding</keyword>
<dbReference type="InterPro" id="IPR010997">
    <property type="entry name" value="HRDC-like_sf"/>
</dbReference>
<dbReference type="SUPFAM" id="SSF47819">
    <property type="entry name" value="HRDC-like"/>
    <property type="match status" value="1"/>
</dbReference>
<feature type="domain" description="HRDC" evidence="17">
    <location>
        <begin position="565"/>
        <end position="640"/>
    </location>
</feature>
<dbReference type="Gene3D" id="3.40.50.300">
    <property type="entry name" value="P-loop containing nucleotide triphosphate hydrolases"/>
    <property type="match status" value="2"/>
</dbReference>
<evidence type="ECO:0000259" key="19">
    <source>
        <dbReference type="PROSITE" id="PS51194"/>
    </source>
</evidence>
<gene>
    <name evidence="20" type="primary">recQ</name>
    <name evidence="20" type="ORF">BIFGAL_03595</name>
</gene>
<evidence type="ECO:0000256" key="6">
    <source>
        <dbReference type="ARBA" id="ARBA00022763"/>
    </source>
</evidence>
<keyword evidence="13" id="KW-0234">DNA repair</keyword>
<dbReference type="GO" id="GO:0003677">
    <property type="term" value="F:DNA binding"/>
    <property type="evidence" value="ECO:0007669"/>
    <property type="project" value="UniProtKB-KW"/>
</dbReference>
<dbReference type="InterPro" id="IPR036390">
    <property type="entry name" value="WH_DNA-bd_sf"/>
</dbReference>
<dbReference type="SMART" id="SM00341">
    <property type="entry name" value="HRDC"/>
    <property type="match status" value="1"/>
</dbReference>
<keyword evidence="6" id="KW-0227">DNA damage</keyword>
<evidence type="ECO:0000256" key="14">
    <source>
        <dbReference type="ARBA" id="ARBA00023235"/>
    </source>
</evidence>
<organism evidence="20 21">
    <name type="scientific">Bifidobacterium gallicum DSM 20093 = LMG 11596</name>
    <dbReference type="NCBI Taxonomy" id="561180"/>
    <lineage>
        <taxon>Bacteria</taxon>
        <taxon>Bacillati</taxon>
        <taxon>Actinomycetota</taxon>
        <taxon>Actinomycetes</taxon>
        <taxon>Bifidobacteriales</taxon>
        <taxon>Bifidobacteriaceae</taxon>
        <taxon>Bifidobacterium</taxon>
    </lineage>
</organism>
<evidence type="ECO:0000313" key="20">
    <source>
        <dbReference type="EMBL" id="EFA22569.1"/>
    </source>
</evidence>
<proteinExistence type="inferred from homology"/>
<comment type="cofactor">
    <cofactor evidence="1">
        <name>Mg(2+)</name>
        <dbReference type="ChEBI" id="CHEBI:18420"/>
    </cofactor>
</comment>
<dbReference type="GO" id="GO:0005524">
    <property type="term" value="F:ATP binding"/>
    <property type="evidence" value="ECO:0007669"/>
    <property type="project" value="UniProtKB-KW"/>
</dbReference>
<dbReference type="RefSeq" id="WP_006295040.1">
    <property type="nucleotide sequence ID" value="NZ_ABXB03000003.1"/>
</dbReference>
<dbReference type="GO" id="GO:0043590">
    <property type="term" value="C:bacterial nucleoid"/>
    <property type="evidence" value="ECO:0007669"/>
    <property type="project" value="TreeGrafter"/>
</dbReference>
<dbReference type="PROSITE" id="PS51194">
    <property type="entry name" value="HELICASE_CTER"/>
    <property type="match status" value="1"/>
</dbReference>
<evidence type="ECO:0000256" key="1">
    <source>
        <dbReference type="ARBA" id="ARBA00001946"/>
    </source>
</evidence>
<dbReference type="EMBL" id="ABXB03000003">
    <property type="protein sequence ID" value="EFA22569.1"/>
    <property type="molecule type" value="Genomic_DNA"/>
</dbReference>
<dbReference type="Proteomes" id="UP000003656">
    <property type="component" value="Unassembled WGS sequence"/>
</dbReference>
<dbReference type="SMART" id="SM00490">
    <property type="entry name" value="HELICc"/>
    <property type="match status" value="1"/>
</dbReference>
<dbReference type="SUPFAM" id="SSF52540">
    <property type="entry name" value="P-loop containing nucleoside triphosphate hydrolases"/>
    <property type="match status" value="1"/>
</dbReference>
<dbReference type="GO" id="GO:0006281">
    <property type="term" value="P:DNA repair"/>
    <property type="evidence" value="ECO:0007669"/>
    <property type="project" value="UniProtKB-KW"/>
</dbReference>
<dbReference type="PANTHER" id="PTHR13710:SF105">
    <property type="entry name" value="ATP-DEPENDENT DNA HELICASE Q1"/>
    <property type="match status" value="1"/>
</dbReference>
<keyword evidence="10" id="KW-0067">ATP-binding</keyword>
<keyword evidence="9" id="KW-0862">Zinc</keyword>
<dbReference type="NCBIfam" id="TIGR01389">
    <property type="entry name" value="recQ"/>
    <property type="match status" value="1"/>
</dbReference>
<evidence type="ECO:0000256" key="12">
    <source>
        <dbReference type="ARBA" id="ARBA00023172"/>
    </source>
</evidence>
<dbReference type="InterPro" id="IPR011545">
    <property type="entry name" value="DEAD/DEAH_box_helicase_dom"/>
</dbReference>
<dbReference type="CDD" id="cd18794">
    <property type="entry name" value="SF2_C_RecQ"/>
    <property type="match status" value="1"/>
</dbReference>
<dbReference type="Pfam" id="PF00570">
    <property type="entry name" value="HRDC"/>
    <property type="match status" value="1"/>
</dbReference>
<dbReference type="CDD" id="cd17920">
    <property type="entry name" value="DEXHc_RecQ"/>
    <property type="match status" value="1"/>
</dbReference>
<dbReference type="Gene3D" id="1.10.150.80">
    <property type="entry name" value="HRDC domain"/>
    <property type="match status" value="1"/>
</dbReference>
<dbReference type="GO" id="GO:0005737">
    <property type="term" value="C:cytoplasm"/>
    <property type="evidence" value="ECO:0007669"/>
    <property type="project" value="TreeGrafter"/>
</dbReference>
<dbReference type="PROSITE" id="PS50967">
    <property type="entry name" value="HRDC"/>
    <property type="match status" value="1"/>
</dbReference>
<dbReference type="InterPro" id="IPR001650">
    <property type="entry name" value="Helicase_C-like"/>
</dbReference>
<dbReference type="Gene3D" id="1.10.10.10">
    <property type="entry name" value="Winged helix-like DNA-binding domain superfamily/Winged helix DNA-binding domain"/>
    <property type="match status" value="1"/>
</dbReference>
<protein>
    <recommendedName>
        <fullName evidence="16">DNA helicase RecQ</fullName>
        <ecNumber evidence="16">5.6.2.4</ecNumber>
    </recommendedName>
</protein>
<dbReference type="SUPFAM" id="SSF46785">
    <property type="entry name" value="Winged helix' DNA-binding domain"/>
    <property type="match status" value="1"/>
</dbReference>
<comment type="catalytic activity">
    <reaction evidence="15">
        <text>Couples ATP hydrolysis with the unwinding of duplex DNA by translocating in the 3'-5' direction.</text>
        <dbReference type="EC" id="5.6.2.4"/>
    </reaction>
</comment>
<dbReference type="InterPro" id="IPR044876">
    <property type="entry name" value="HRDC_dom_sf"/>
</dbReference>